<name>A0A2J0UCJ9_STEMA</name>
<accession>A0A2J0UCJ9</accession>
<gene>
    <name evidence="2" type="ORF">B9Y64_06165</name>
</gene>
<protein>
    <recommendedName>
        <fullName evidence="4">Transmembrane protein</fullName>
    </recommendedName>
</protein>
<keyword evidence="1" id="KW-0812">Transmembrane</keyword>
<keyword evidence="1" id="KW-1133">Transmembrane helix</keyword>
<feature type="transmembrane region" description="Helical" evidence="1">
    <location>
        <begin position="29"/>
        <end position="52"/>
    </location>
</feature>
<keyword evidence="1" id="KW-0472">Membrane</keyword>
<evidence type="ECO:0008006" key="4">
    <source>
        <dbReference type="Google" id="ProtNLM"/>
    </source>
</evidence>
<proteinExistence type="predicted"/>
<dbReference type="Proteomes" id="UP000230167">
    <property type="component" value="Unassembled WGS sequence"/>
</dbReference>
<reference evidence="2 3" key="1">
    <citation type="journal article" date="2017" name="Front. Microbiol.">
        <title>Double-Face Meets the Bacterial World: The Opportunistic Pathogen Stenotrophomonas maltophilia.</title>
        <authorList>
            <person name="Lira F."/>
            <person name="Berg G."/>
            <person name="Martinez J.L."/>
        </authorList>
    </citation>
    <scope>NUCLEOTIDE SEQUENCE [LARGE SCALE GENOMIC DNA]</scope>
    <source>
        <strain evidence="2 3">EA1</strain>
    </source>
</reference>
<sequence length="86" mass="9619">MPTQVSAYRWHCFLMPCRVCTMNPASSSWVSSSLLLLAAHTLAASTIAFVALRSPLLRPLYWAARNRSIFIADPLRAKKLGCRIIE</sequence>
<evidence type="ECO:0000313" key="3">
    <source>
        <dbReference type="Proteomes" id="UP000230167"/>
    </source>
</evidence>
<evidence type="ECO:0000313" key="2">
    <source>
        <dbReference type="EMBL" id="PJL31172.1"/>
    </source>
</evidence>
<dbReference type="EMBL" id="NEQV01000002">
    <property type="protein sequence ID" value="PJL31172.1"/>
    <property type="molecule type" value="Genomic_DNA"/>
</dbReference>
<dbReference type="AlphaFoldDB" id="A0A2J0UCJ9"/>
<evidence type="ECO:0000256" key="1">
    <source>
        <dbReference type="SAM" id="Phobius"/>
    </source>
</evidence>
<comment type="caution">
    <text evidence="2">The sequence shown here is derived from an EMBL/GenBank/DDBJ whole genome shotgun (WGS) entry which is preliminary data.</text>
</comment>
<organism evidence="2 3">
    <name type="scientific">Stenotrophomonas maltophilia</name>
    <name type="common">Pseudomonas maltophilia</name>
    <name type="synonym">Xanthomonas maltophilia</name>
    <dbReference type="NCBI Taxonomy" id="40324"/>
    <lineage>
        <taxon>Bacteria</taxon>
        <taxon>Pseudomonadati</taxon>
        <taxon>Pseudomonadota</taxon>
        <taxon>Gammaproteobacteria</taxon>
        <taxon>Lysobacterales</taxon>
        <taxon>Lysobacteraceae</taxon>
        <taxon>Stenotrophomonas</taxon>
        <taxon>Stenotrophomonas maltophilia group</taxon>
    </lineage>
</organism>